<evidence type="ECO:0000313" key="3">
    <source>
        <dbReference type="EMBL" id="OFI47409.1"/>
    </source>
</evidence>
<evidence type="ECO:0000256" key="1">
    <source>
        <dbReference type="SAM" id="MobiDB-lite"/>
    </source>
</evidence>
<dbReference type="Proteomes" id="UP000177273">
    <property type="component" value="Unassembled WGS sequence"/>
</dbReference>
<evidence type="ECO:0000256" key="2">
    <source>
        <dbReference type="SAM" id="SignalP"/>
    </source>
</evidence>
<proteinExistence type="predicted"/>
<dbReference type="RefSeq" id="WP_070787447.1">
    <property type="nucleotide sequence ID" value="NZ_MKIQ01000008.1"/>
</dbReference>
<dbReference type="PROSITE" id="PS51257">
    <property type="entry name" value="PROKAR_LIPOPROTEIN"/>
    <property type="match status" value="1"/>
</dbReference>
<accession>A0A9Q5JHI0</accession>
<keyword evidence="4" id="KW-1185">Reference proteome</keyword>
<name>A0A9Q5JHI0_9LACT</name>
<evidence type="ECO:0008006" key="5">
    <source>
        <dbReference type="Google" id="ProtNLM"/>
    </source>
</evidence>
<keyword evidence="2" id="KW-0732">Signal</keyword>
<dbReference type="EMBL" id="MKIQ01000008">
    <property type="protein sequence ID" value="OFI47409.1"/>
    <property type="molecule type" value="Genomic_DNA"/>
</dbReference>
<evidence type="ECO:0000313" key="4">
    <source>
        <dbReference type="Proteomes" id="UP000177273"/>
    </source>
</evidence>
<dbReference type="OrthoDB" id="1650483at2"/>
<gene>
    <name evidence="3" type="ORF">BG262_10115</name>
</gene>
<dbReference type="AlphaFoldDB" id="A0A9Q5JHI0"/>
<comment type="caution">
    <text evidence="3">The sequence shown here is derived from an EMBL/GenBank/DDBJ whole genome shotgun (WGS) entry which is preliminary data.</text>
</comment>
<feature type="region of interest" description="Disordered" evidence="1">
    <location>
        <begin position="26"/>
        <end position="46"/>
    </location>
</feature>
<protein>
    <recommendedName>
        <fullName evidence="5">Lipoprotein</fullName>
    </recommendedName>
</protein>
<reference evidence="4" key="1">
    <citation type="submission" date="2016-09" db="EMBL/GenBank/DDBJ databases">
        <title>Draft genome sequence of a novel species of the family Streptococcaceae isolated from flowers.</title>
        <authorList>
            <person name="Chuah L.-O."/>
            <person name="Yap K.-P."/>
            <person name="Thong K.L."/>
            <person name="Liong M.T."/>
            <person name="Ahmad R."/>
            <person name="Rusul G."/>
        </authorList>
    </citation>
    <scope>NUCLEOTIDE SEQUENCE [LARGE SCALE GENOMIC DNA]</scope>
    <source>
        <strain evidence="4">HibF3</strain>
    </source>
</reference>
<feature type="compositionally biased region" description="Low complexity" evidence="1">
    <location>
        <begin position="29"/>
        <end position="46"/>
    </location>
</feature>
<feature type="chain" id="PRO_5040229210" description="Lipoprotein" evidence="2">
    <location>
        <begin position="21"/>
        <end position="267"/>
    </location>
</feature>
<feature type="signal peptide" evidence="2">
    <location>
        <begin position="1"/>
        <end position="20"/>
    </location>
</feature>
<sequence>MKKNFSVLLLLTACFSLTVACSKQESKSSDTSTTQSQSESLSASFSSSSKEEVEKSNFIDSVKTYYGKPGVDNFYITGEVKVNKDSEIKPGIYDLVIEQGRGNVMSTQSIISENYVAASAGNSEDNEETLSKIRMFLTQDEILKFSNISKASLKQVNLPEKPSDELGTGDWIVGIDIAPGTYKLSSNYDVNANKDGQFYPRMEFKIIQFSEDGKKEKIANDNKYNHDNSDVLVKLQDNQIIQIIADSYGQYNGVKPDDMKLKFNKVN</sequence>
<organism evidence="3 4">
    <name type="scientific">Floricoccus penangensis</name>
    <dbReference type="NCBI Taxonomy" id="1859475"/>
    <lineage>
        <taxon>Bacteria</taxon>
        <taxon>Bacillati</taxon>
        <taxon>Bacillota</taxon>
        <taxon>Bacilli</taxon>
        <taxon>Lactobacillales</taxon>
        <taxon>Streptococcaceae</taxon>
        <taxon>Floricoccus</taxon>
    </lineage>
</organism>